<proteinExistence type="predicted"/>
<reference evidence="14" key="1">
    <citation type="submission" date="2022-11" db="UniProtKB">
        <authorList>
            <consortium name="WormBaseParasite"/>
        </authorList>
    </citation>
    <scope>IDENTIFICATION</scope>
</reference>
<dbReference type="InterPro" id="IPR034804">
    <property type="entry name" value="SQR/QFR_C/D"/>
</dbReference>
<keyword evidence="10" id="KW-0496">Mitochondrion</keyword>
<dbReference type="CDD" id="cd03499">
    <property type="entry name" value="SQR_TypeC_SdhC"/>
    <property type="match status" value="1"/>
</dbReference>
<organism evidence="13 14">
    <name type="scientific">Parascaris univalens</name>
    <name type="common">Nematode worm</name>
    <dbReference type="NCBI Taxonomy" id="6257"/>
    <lineage>
        <taxon>Eukaryota</taxon>
        <taxon>Metazoa</taxon>
        <taxon>Ecdysozoa</taxon>
        <taxon>Nematoda</taxon>
        <taxon>Chromadorea</taxon>
        <taxon>Rhabditida</taxon>
        <taxon>Spirurina</taxon>
        <taxon>Ascaridomorpha</taxon>
        <taxon>Ascaridoidea</taxon>
        <taxon>Ascarididae</taxon>
        <taxon>Parascaris</taxon>
    </lineage>
</organism>
<protein>
    <submittedName>
        <fullName evidence="14">Succinate dehydrogenase cytochrome b560 subunit, mitochondrial</fullName>
    </submittedName>
</protein>
<dbReference type="InterPro" id="IPR014314">
    <property type="entry name" value="Succ_DH_cytb556"/>
</dbReference>
<dbReference type="Proteomes" id="UP000887569">
    <property type="component" value="Unplaced"/>
</dbReference>
<evidence type="ECO:0000256" key="3">
    <source>
        <dbReference type="ARBA" id="ARBA00022617"/>
    </source>
</evidence>
<evidence type="ECO:0000256" key="10">
    <source>
        <dbReference type="ARBA" id="ARBA00023128"/>
    </source>
</evidence>
<dbReference type="PANTHER" id="PTHR10978:SF5">
    <property type="entry name" value="SUCCINATE DEHYDROGENASE CYTOCHROME B560 SUBUNIT, MITOCHONDRIAL"/>
    <property type="match status" value="1"/>
</dbReference>
<keyword evidence="4 12" id="KW-0812">Transmembrane</keyword>
<dbReference type="PANTHER" id="PTHR10978">
    <property type="entry name" value="SUCCINATE DEHYDROGENASE CYTOCHROME B560 SUBUNIT"/>
    <property type="match status" value="1"/>
</dbReference>
<dbReference type="GO" id="GO:0005743">
    <property type="term" value="C:mitochondrial inner membrane"/>
    <property type="evidence" value="ECO:0007669"/>
    <property type="project" value="UniProtKB-SubCell"/>
</dbReference>
<evidence type="ECO:0000256" key="5">
    <source>
        <dbReference type="ARBA" id="ARBA00022723"/>
    </source>
</evidence>
<keyword evidence="3" id="KW-0349">Heme</keyword>
<sequence length="204" mass="22866">MGFIESASNLISDSLKMSLLPYNATLCRVLRQNVKFMRSVQTSAARISAEKTPIQEWGWDYLMRQRALKRPISPHLSVYKPQMTWMVSGLHRVTGCAMAGTLLIGGVGFSVLPLDFTTFVEFIRGLGIPWMILDTFKFIIAFPIAFHTLNGIRFIGFDMAKGTDIPSIYRGAYLVLGLAALISLAVVVYPRWERHKKATAPTNH</sequence>
<feature type="transmembrane region" description="Helical" evidence="12">
    <location>
        <begin position="168"/>
        <end position="189"/>
    </location>
</feature>
<keyword evidence="6" id="KW-0999">Mitochondrion inner membrane</keyword>
<keyword evidence="11 12" id="KW-0472">Membrane</keyword>
<dbReference type="GO" id="GO:0006121">
    <property type="term" value="P:mitochondrial electron transport, succinate to ubiquinone"/>
    <property type="evidence" value="ECO:0007669"/>
    <property type="project" value="UniProtKB-ARBA"/>
</dbReference>
<name>A0A915AIF7_PARUN</name>
<evidence type="ECO:0000313" key="14">
    <source>
        <dbReference type="WBParaSite" id="PgR008_g166_t01"/>
    </source>
</evidence>
<evidence type="ECO:0000256" key="12">
    <source>
        <dbReference type="SAM" id="Phobius"/>
    </source>
</evidence>
<evidence type="ECO:0000256" key="6">
    <source>
        <dbReference type="ARBA" id="ARBA00022792"/>
    </source>
</evidence>
<dbReference type="GO" id="GO:0006099">
    <property type="term" value="P:tricarboxylic acid cycle"/>
    <property type="evidence" value="ECO:0007669"/>
    <property type="project" value="InterPro"/>
</dbReference>
<feature type="transmembrane region" description="Helical" evidence="12">
    <location>
        <begin position="126"/>
        <end position="148"/>
    </location>
</feature>
<dbReference type="GO" id="GO:0046872">
    <property type="term" value="F:metal ion binding"/>
    <property type="evidence" value="ECO:0007669"/>
    <property type="project" value="UniProtKB-KW"/>
</dbReference>
<dbReference type="PROSITE" id="PS01001">
    <property type="entry name" value="SDH_CYT_2"/>
    <property type="match status" value="1"/>
</dbReference>
<dbReference type="AlphaFoldDB" id="A0A915AIF7"/>
<dbReference type="InterPro" id="IPR018495">
    <property type="entry name" value="Succ_DH_cyt_bsu_CS"/>
</dbReference>
<comment type="pathway">
    <text evidence="2">Carbohydrate metabolism; tricarboxylic acid cycle.</text>
</comment>
<evidence type="ECO:0000256" key="2">
    <source>
        <dbReference type="ARBA" id="ARBA00005163"/>
    </source>
</evidence>
<dbReference type="WBParaSite" id="PgR008_g166_t01">
    <property type="protein sequence ID" value="PgR008_g166_t01"/>
    <property type="gene ID" value="PgR008_g166"/>
</dbReference>
<dbReference type="Pfam" id="PF01127">
    <property type="entry name" value="Sdh_cyt"/>
    <property type="match status" value="1"/>
</dbReference>
<keyword evidence="5" id="KW-0479">Metal-binding</keyword>
<evidence type="ECO:0000256" key="4">
    <source>
        <dbReference type="ARBA" id="ARBA00022692"/>
    </source>
</evidence>
<keyword evidence="13" id="KW-1185">Reference proteome</keyword>
<dbReference type="NCBIfam" id="TIGR02970">
    <property type="entry name" value="succ_dehyd_cytB"/>
    <property type="match status" value="1"/>
</dbReference>
<keyword evidence="8 12" id="KW-1133">Transmembrane helix</keyword>
<comment type="subcellular location">
    <subcellularLocation>
        <location evidence="1">Mitochondrion inner membrane</location>
        <topology evidence="1">Multi-pass membrane protein</topology>
    </subcellularLocation>
</comment>
<dbReference type="GO" id="GO:0009055">
    <property type="term" value="F:electron transfer activity"/>
    <property type="evidence" value="ECO:0007669"/>
    <property type="project" value="InterPro"/>
</dbReference>
<evidence type="ECO:0000256" key="9">
    <source>
        <dbReference type="ARBA" id="ARBA00023004"/>
    </source>
</evidence>
<evidence type="ECO:0000313" key="13">
    <source>
        <dbReference type="Proteomes" id="UP000887569"/>
    </source>
</evidence>
<evidence type="ECO:0000256" key="11">
    <source>
        <dbReference type="ARBA" id="ARBA00023136"/>
    </source>
</evidence>
<evidence type="ECO:0000256" key="8">
    <source>
        <dbReference type="ARBA" id="ARBA00022989"/>
    </source>
</evidence>
<dbReference type="Gene3D" id="1.20.1300.10">
    <property type="entry name" value="Fumarate reductase/succinate dehydrogenase, transmembrane subunit"/>
    <property type="match status" value="1"/>
</dbReference>
<feature type="transmembrane region" description="Helical" evidence="12">
    <location>
        <begin position="90"/>
        <end position="114"/>
    </location>
</feature>
<dbReference type="PROSITE" id="PS01000">
    <property type="entry name" value="SDH_CYT_1"/>
    <property type="match status" value="1"/>
</dbReference>
<dbReference type="SUPFAM" id="SSF81343">
    <property type="entry name" value="Fumarate reductase respiratory complex transmembrane subunits"/>
    <property type="match status" value="1"/>
</dbReference>
<accession>A0A915AIF7</accession>
<dbReference type="InterPro" id="IPR000701">
    <property type="entry name" value="SuccDH_FuR_B_TM-su"/>
</dbReference>
<evidence type="ECO:0000256" key="7">
    <source>
        <dbReference type="ARBA" id="ARBA00022946"/>
    </source>
</evidence>
<keyword evidence="9" id="KW-0408">Iron</keyword>
<evidence type="ECO:0000256" key="1">
    <source>
        <dbReference type="ARBA" id="ARBA00004448"/>
    </source>
</evidence>
<keyword evidence="7" id="KW-0809">Transit peptide</keyword>
<dbReference type="FunFam" id="1.20.1300.10:FF:000011">
    <property type="entry name" value="Succinate dehydrogenase cytochrome b560 subunit"/>
    <property type="match status" value="1"/>
</dbReference>